<keyword evidence="3" id="KW-1185">Reference proteome</keyword>
<name>E3BQB6_9VIBR</name>
<gene>
    <name evidence="2" type="ORF">VIBC2010_13486</name>
</gene>
<evidence type="ECO:0000313" key="3">
    <source>
        <dbReference type="Proteomes" id="UP000002943"/>
    </source>
</evidence>
<dbReference type="EMBL" id="AEIU01000120">
    <property type="protein sequence ID" value="EFP94740.1"/>
    <property type="molecule type" value="Genomic_DNA"/>
</dbReference>
<dbReference type="Proteomes" id="UP000002943">
    <property type="component" value="Unassembled WGS sequence"/>
</dbReference>
<keyword evidence="1" id="KW-0472">Membrane</keyword>
<evidence type="ECO:0000313" key="2">
    <source>
        <dbReference type="EMBL" id="EFP94740.1"/>
    </source>
</evidence>
<evidence type="ECO:0000256" key="1">
    <source>
        <dbReference type="SAM" id="Phobius"/>
    </source>
</evidence>
<proteinExistence type="predicted"/>
<dbReference type="OrthoDB" id="9982562at2"/>
<sequence length="153" mass="18272">MLLEFLDAFYSTGQVTILPMTAIFVIWFSIRGFNKYQIILCFPFFLIFITTFFFPYLARENIKHILNENVLIFEVSGSINEDLVLSELKSLHFILSENSHPIGEKIPIKIVTDKSRKQLSIYRDYLRKDKYWLYDEDYKYSRENNIGYIIIKD</sequence>
<reference evidence="2 3" key="1">
    <citation type="journal article" date="2012" name="Int. J. Syst. Evol. Microbiol.">
        <title>Vibrio caribbeanicus sp. nov., isolated from the marine sponge Scleritoderma cyanea.</title>
        <authorList>
            <person name="Hoffmann M."/>
            <person name="Monday S.R."/>
            <person name="Allard M.W."/>
            <person name="Strain E.A."/>
            <person name="Whittaker P."/>
            <person name="Naum M."/>
            <person name="McCarthy P.J."/>
            <person name="Lopez J.V."/>
            <person name="Fischer M."/>
            <person name="Brown E.W."/>
        </authorList>
    </citation>
    <scope>NUCLEOTIDE SEQUENCE [LARGE SCALE GENOMIC DNA]</scope>
    <source>
        <strain evidence="2 3">ATCC BAA-2122</strain>
    </source>
</reference>
<keyword evidence="1" id="KW-0812">Transmembrane</keyword>
<protein>
    <submittedName>
        <fullName evidence="2">Uncharacterized protein</fullName>
    </submittedName>
</protein>
<accession>E3BQB6</accession>
<feature type="transmembrane region" description="Helical" evidence="1">
    <location>
        <begin position="12"/>
        <end position="30"/>
    </location>
</feature>
<feature type="transmembrane region" description="Helical" evidence="1">
    <location>
        <begin position="36"/>
        <end position="58"/>
    </location>
</feature>
<dbReference type="RefSeq" id="WP_009603397.1">
    <property type="nucleotide sequence ID" value="NZ_AEIU01000120.1"/>
</dbReference>
<keyword evidence="1" id="KW-1133">Transmembrane helix</keyword>
<organism evidence="2 3">
    <name type="scientific">Vibrio caribbeanicus ATCC BAA-2122</name>
    <dbReference type="NCBI Taxonomy" id="796620"/>
    <lineage>
        <taxon>Bacteria</taxon>
        <taxon>Pseudomonadati</taxon>
        <taxon>Pseudomonadota</taxon>
        <taxon>Gammaproteobacteria</taxon>
        <taxon>Vibrionales</taxon>
        <taxon>Vibrionaceae</taxon>
        <taxon>Vibrio</taxon>
    </lineage>
</organism>
<comment type="caution">
    <text evidence="2">The sequence shown here is derived from an EMBL/GenBank/DDBJ whole genome shotgun (WGS) entry which is preliminary data.</text>
</comment>
<dbReference type="AlphaFoldDB" id="E3BQB6"/>